<organism evidence="1 2">
    <name type="scientific">Paraburkholderia tropica</name>
    <dbReference type="NCBI Taxonomy" id="92647"/>
    <lineage>
        <taxon>Bacteria</taxon>
        <taxon>Pseudomonadati</taxon>
        <taxon>Pseudomonadota</taxon>
        <taxon>Betaproteobacteria</taxon>
        <taxon>Burkholderiales</taxon>
        <taxon>Burkholderiaceae</taxon>
        <taxon>Paraburkholderia</taxon>
    </lineage>
</organism>
<comment type="caution">
    <text evidence="1">The sequence shown here is derived from an EMBL/GenBank/DDBJ whole genome shotgun (WGS) entry which is preliminary data.</text>
</comment>
<proteinExistence type="predicted"/>
<dbReference type="InterPro" id="IPR012347">
    <property type="entry name" value="Ferritin-like"/>
</dbReference>
<accession>A0ABX5MDP6</accession>
<evidence type="ECO:0000313" key="2">
    <source>
        <dbReference type="Proteomes" id="UP000247515"/>
    </source>
</evidence>
<dbReference type="RefSeq" id="WP_110329460.1">
    <property type="nucleotide sequence ID" value="NZ_JBBBEG010000033.1"/>
</dbReference>
<dbReference type="InterPro" id="IPR010287">
    <property type="entry name" value="DUF892_YciF-like"/>
</dbReference>
<evidence type="ECO:0000313" key="1">
    <source>
        <dbReference type="EMBL" id="PXX07033.1"/>
    </source>
</evidence>
<dbReference type="SUPFAM" id="SSF47240">
    <property type="entry name" value="Ferritin-like"/>
    <property type="match status" value="1"/>
</dbReference>
<sequence>MTAPGEHLVDWLRDAYAMEKQAEVMLKAQSGRLEHYPELRARIDQHIEETRSQQDLLGGRLEALDSSPSAIKDISARMSAFMQGLGGMAVSDEVVKGGMSGYVFEHVEIAAYTALIAAAEAAGDEETRRVCELILPQEVAMAKWLLDHLPDTVTKFVTRSAGGRDDAKR</sequence>
<dbReference type="Pfam" id="PF05974">
    <property type="entry name" value="DUF892"/>
    <property type="match status" value="1"/>
</dbReference>
<dbReference type="EMBL" id="QJJV01000032">
    <property type="protein sequence ID" value="PXX07033.1"/>
    <property type="molecule type" value="Genomic_DNA"/>
</dbReference>
<dbReference type="CDD" id="cd00657">
    <property type="entry name" value="Ferritin_like"/>
    <property type="match status" value="1"/>
</dbReference>
<dbReference type="Proteomes" id="UP000247515">
    <property type="component" value="Unassembled WGS sequence"/>
</dbReference>
<protein>
    <submittedName>
        <fullName evidence="1">Ferritin-like metal-binding protein YciE</fullName>
    </submittedName>
</protein>
<gene>
    <name evidence="1" type="ORF">C7400_13212</name>
</gene>
<keyword evidence="2" id="KW-1185">Reference proteome</keyword>
<reference evidence="1 2" key="1">
    <citation type="submission" date="2018-05" db="EMBL/GenBank/DDBJ databases">
        <title>Genomic Encyclopedia of Type Strains, Phase IV (KMG-V): Genome sequencing to study the core and pangenomes of soil and plant-associated prokaryotes.</title>
        <authorList>
            <person name="Whitman W."/>
        </authorList>
    </citation>
    <scope>NUCLEOTIDE SEQUENCE [LARGE SCALE GENOMIC DNA]</scope>
    <source>
        <strain evidence="1 2">SIr-6563</strain>
    </source>
</reference>
<dbReference type="Gene3D" id="1.20.1260.10">
    <property type="match status" value="1"/>
</dbReference>
<name>A0ABX5MDP6_9BURK</name>
<dbReference type="InterPro" id="IPR009078">
    <property type="entry name" value="Ferritin-like_SF"/>
</dbReference>